<dbReference type="InterPro" id="IPR036704">
    <property type="entry name" value="RraA/RraA-like_sf"/>
</dbReference>
<dbReference type="EMBL" id="PNCG01000029">
    <property type="protein sequence ID" value="TMP85450.1"/>
    <property type="molecule type" value="Genomic_DNA"/>
</dbReference>
<evidence type="ECO:0000256" key="2">
    <source>
        <dbReference type="HAMAP-Rule" id="MF_00471"/>
    </source>
</evidence>
<reference evidence="5" key="4">
    <citation type="submission" date="2019-09" db="EMBL/GenBank/DDBJ databases">
        <title>Co-occurence of chitin degradation, pigmentation and bioactivity in marine Pseudoalteromonas.</title>
        <authorList>
            <person name="Sonnenschein E.C."/>
            <person name="Bech P.K."/>
        </authorList>
    </citation>
    <scope>NUCLEOTIDE SEQUENCE</scope>
    <source>
        <strain evidence="5">S2897</strain>
    </source>
</reference>
<evidence type="ECO:0000313" key="6">
    <source>
        <dbReference type="Proteomes" id="UP000033664"/>
    </source>
</evidence>
<dbReference type="PANTHER" id="PTHR33254:SF29">
    <property type="entry name" value="REGULATOR OF RIBONUCLEASE ACTIVITY A"/>
    <property type="match status" value="1"/>
</dbReference>
<dbReference type="CDD" id="cd16841">
    <property type="entry name" value="RraA_family"/>
    <property type="match status" value="1"/>
</dbReference>
<dbReference type="PATRIC" id="fig|151081.8.peg.3431"/>
<dbReference type="EMBL" id="JXXZ01000010">
    <property type="protein sequence ID" value="KJY98782.1"/>
    <property type="molecule type" value="Genomic_DNA"/>
</dbReference>
<dbReference type="Gene3D" id="3.50.30.40">
    <property type="entry name" value="Ribonuclease E inhibitor RraA/RraA-like"/>
    <property type="match status" value="1"/>
</dbReference>
<reference evidence="7" key="3">
    <citation type="submission" date="2019-06" db="EMBL/GenBank/DDBJ databases">
        <title>Co-occurence of chitin degradation, pigmentation and bioactivity in marine Pseudoalteromonas.</title>
        <authorList>
            <person name="Sonnenschein E.C."/>
            <person name="Bech P.K."/>
        </authorList>
    </citation>
    <scope>NUCLEOTIDE SEQUENCE [LARGE SCALE GENOMIC DNA]</scope>
    <source>
        <strain evidence="7">S2897</strain>
    </source>
</reference>
<dbReference type="Pfam" id="PF03737">
    <property type="entry name" value="RraA-like"/>
    <property type="match status" value="1"/>
</dbReference>
<dbReference type="RefSeq" id="WP_045980436.1">
    <property type="nucleotide sequence ID" value="NZ_DJHQ01000054.1"/>
</dbReference>
<comment type="subunit">
    <text evidence="2">Homotrimer. Binds to both RNA-binding sites in the C-terminal region of Rne and to RhlB.</text>
</comment>
<dbReference type="NCBIfam" id="NF006875">
    <property type="entry name" value="PRK09372.1"/>
    <property type="match status" value="1"/>
</dbReference>
<dbReference type="InterPro" id="IPR005493">
    <property type="entry name" value="RraA/RraA-like"/>
</dbReference>
<comment type="function">
    <text evidence="2">Globally modulates RNA abundance by binding to RNase E (Rne) and regulating its endonucleolytic activity. Can modulate Rne action in a substrate-dependent manner by altering the composition of the degradosome. Modulates RNA-binding and helicase activities of the degradosome.</text>
</comment>
<dbReference type="NCBIfam" id="TIGR01935">
    <property type="entry name" value="NOT-MenG"/>
    <property type="match status" value="1"/>
</dbReference>
<evidence type="ECO:0000256" key="1">
    <source>
        <dbReference type="ARBA" id="ARBA00022490"/>
    </source>
</evidence>
<dbReference type="GO" id="GO:0019899">
    <property type="term" value="F:enzyme binding"/>
    <property type="evidence" value="ECO:0007669"/>
    <property type="project" value="UniProtKB-UniRule"/>
</dbReference>
<protein>
    <recommendedName>
        <fullName evidence="2">Regulator of ribonuclease activity A</fullName>
    </recommendedName>
</protein>
<gene>
    <name evidence="2 5" type="primary">rraA</name>
    <name evidence="5" type="ORF">CWC05_18630</name>
    <name evidence="4" type="ORF">TW72_13800</name>
</gene>
<dbReference type="eggNOG" id="COG0684">
    <property type="taxonomic scope" value="Bacteria"/>
</dbReference>
<reference evidence="5 7" key="2">
    <citation type="submission" date="2017-12" db="EMBL/GenBank/DDBJ databases">
        <authorList>
            <person name="Paulsen S."/>
            <person name="Gram L.K."/>
        </authorList>
    </citation>
    <scope>NUCLEOTIDE SEQUENCE [LARGE SCALE GENOMIC DNA]</scope>
    <source>
        <strain evidence="5 7">S2897</strain>
    </source>
</reference>
<dbReference type="OrthoDB" id="943692at2"/>
<accession>A0A0F4PHW3</accession>
<dbReference type="AlphaFoldDB" id="A0A0F4PHW3"/>
<dbReference type="NCBIfam" id="TIGR02998">
    <property type="entry name" value="RraA_entero"/>
    <property type="match status" value="1"/>
</dbReference>
<dbReference type="PANTHER" id="PTHR33254">
    <property type="entry name" value="4-HYDROXY-4-METHYL-2-OXOGLUTARATE ALDOLASE 3-RELATED"/>
    <property type="match status" value="1"/>
</dbReference>
<keyword evidence="6" id="KW-1185">Reference proteome</keyword>
<comment type="similarity">
    <text evidence="2">Belongs to the RraA family.</text>
</comment>
<comment type="caution">
    <text evidence="4">The sequence shown here is derived from an EMBL/GenBank/DDBJ whole genome shotgun (WGS) entry which is preliminary data.</text>
</comment>
<feature type="binding site" evidence="3">
    <location>
        <position position="97"/>
    </location>
    <ligand>
        <name>substrate</name>
    </ligand>
</feature>
<dbReference type="GO" id="GO:0005737">
    <property type="term" value="C:cytoplasm"/>
    <property type="evidence" value="ECO:0007669"/>
    <property type="project" value="UniProtKB-SubCell"/>
</dbReference>
<evidence type="ECO:0000313" key="5">
    <source>
        <dbReference type="EMBL" id="TMP85450.1"/>
    </source>
</evidence>
<evidence type="ECO:0000256" key="3">
    <source>
        <dbReference type="PIRSR" id="PIRSR605493-1"/>
    </source>
</evidence>
<evidence type="ECO:0000313" key="4">
    <source>
        <dbReference type="EMBL" id="KJY98782.1"/>
    </source>
</evidence>
<reference evidence="4 6" key="1">
    <citation type="journal article" date="2015" name="BMC Genomics">
        <title>Genome mining reveals unlocked bioactive potential of marine Gram-negative bacteria.</title>
        <authorList>
            <person name="Machado H."/>
            <person name="Sonnenschein E.C."/>
            <person name="Melchiorsen J."/>
            <person name="Gram L."/>
        </authorList>
    </citation>
    <scope>NUCLEOTIDE SEQUENCE [LARGE SCALE GENOMIC DNA]</scope>
    <source>
        <strain evidence="4 6">S3137</strain>
    </source>
</reference>
<sequence length="173" mass="19002">MEYSTSELCDHFADVVDVLEPMFINFGGQSAFCGRIRTVKCFESSQLLREVLQQDGTDCVLLVDGGGSTRRALVDIELAELAVENNWEGIIVYGAVRHVDELEELELGIQAIASIPVGADNLAPGEEGIPVNFAGVSFYEDDYIYADSTGIILSAEELELEYVEDEELDVLED</sequence>
<dbReference type="Proteomes" id="UP000033664">
    <property type="component" value="Unassembled WGS sequence"/>
</dbReference>
<dbReference type="InterPro" id="IPR010203">
    <property type="entry name" value="RraA"/>
</dbReference>
<evidence type="ECO:0000313" key="7">
    <source>
        <dbReference type="Proteomes" id="UP000305874"/>
    </source>
</evidence>
<dbReference type="GO" id="GO:0051252">
    <property type="term" value="P:regulation of RNA metabolic process"/>
    <property type="evidence" value="ECO:0007669"/>
    <property type="project" value="InterPro"/>
</dbReference>
<proteinExistence type="inferred from homology"/>
<organism evidence="4 6">
    <name type="scientific">Pseudoalteromonas ruthenica</name>
    <dbReference type="NCBI Taxonomy" id="151081"/>
    <lineage>
        <taxon>Bacteria</taxon>
        <taxon>Pseudomonadati</taxon>
        <taxon>Pseudomonadota</taxon>
        <taxon>Gammaproteobacteria</taxon>
        <taxon>Alteromonadales</taxon>
        <taxon>Pseudoalteromonadaceae</taxon>
        <taxon>Pseudoalteromonas</taxon>
    </lineage>
</organism>
<dbReference type="STRING" id="151081.TW72_13800"/>
<dbReference type="GeneID" id="58229569"/>
<dbReference type="InterPro" id="IPR014339">
    <property type="entry name" value="RraA_gpbac"/>
</dbReference>
<comment type="subcellular location">
    <subcellularLocation>
        <location evidence="2">Cytoplasm</location>
    </subcellularLocation>
</comment>
<dbReference type="GO" id="GO:0060698">
    <property type="term" value="F:endoribonuclease inhibitor activity"/>
    <property type="evidence" value="ECO:0007669"/>
    <property type="project" value="UniProtKB-UniRule"/>
</dbReference>
<name>A0A0F4PHW3_9GAMM</name>
<dbReference type="SUPFAM" id="SSF89562">
    <property type="entry name" value="RraA-like"/>
    <property type="match status" value="1"/>
</dbReference>
<dbReference type="Proteomes" id="UP000305874">
    <property type="component" value="Unassembled WGS sequence"/>
</dbReference>
<keyword evidence="1 2" id="KW-0963">Cytoplasm</keyword>
<dbReference type="HAMAP" id="MF_00471">
    <property type="entry name" value="RraA"/>
    <property type="match status" value="1"/>
</dbReference>